<dbReference type="Gene3D" id="2.40.160.10">
    <property type="entry name" value="Porin"/>
    <property type="match status" value="1"/>
</dbReference>
<dbReference type="InterPro" id="IPR023614">
    <property type="entry name" value="Porin_dom_sf"/>
</dbReference>
<dbReference type="Proteomes" id="UP000264589">
    <property type="component" value="Unassembled WGS sequence"/>
</dbReference>
<proteinExistence type="predicted"/>
<keyword evidence="1" id="KW-0732">Signal</keyword>
<sequence length="611" mass="65986">MVRTFLKTGLKSGLLLCTALSAAHAQPFLEGTEEDEEETAIRGGSWFASTNVTATDNYRRLPNVLARFDVDGTTGDITATEVGIEPIENVVISSTIKGSTFVRSKSLTGFITGTVRVGGYAQSTDDNAELIANTMPAAPYPNMPNADGSFSTFGLAEPDDFFIIPDIVGAATKELSEGRWYLDMSALAQERTLGRPSLINRRGSTPGLDTVTFVGGSLSPYLYREYADQQVLEVRTRASAIFVANERTALGDEVPGVADFADDDQFANNSLSGELSADYKTGGQFDDASYGVSGYIRHVAEEGSDILPHLYVTEISGRVDAAYMLSSPLKLLAAVGFDDITVNFNDADEAGERRFEEDVNGAFWNVGFRYSPTRKALFELVAGQRYGGPSVEGKVQVQLSPRISFNASAERVFDTGGQRFGRALSGLQSRTRTILTTLTEAKDNFAAEFLDDVVDLSLLGDGLDEEFRSGTFVFNQVSASLTAELRRNTIGGGVAYTNAGAGDIDNEAFNLSVFARRKLSRKLSIHASARYGESEGIGVVTDLFGTPIGTGNRESADQMYRAGVDYRLAERISLTSEVYYAKNDSDGPAATRGPGFDFDETAIIFGLRWAF</sequence>
<organism evidence="2 3">
    <name type="scientific">Parvularcula marina</name>
    <dbReference type="NCBI Taxonomy" id="2292771"/>
    <lineage>
        <taxon>Bacteria</taxon>
        <taxon>Pseudomonadati</taxon>
        <taxon>Pseudomonadota</taxon>
        <taxon>Alphaproteobacteria</taxon>
        <taxon>Parvularculales</taxon>
        <taxon>Parvularculaceae</taxon>
        <taxon>Parvularcula</taxon>
    </lineage>
</organism>
<dbReference type="OrthoDB" id="8479313at2"/>
<dbReference type="SUPFAM" id="SSF56935">
    <property type="entry name" value="Porins"/>
    <property type="match status" value="1"/>
</dbReference>
<name>A0A371R7P2_9PROT</name>
<evidence type="ECO:0008006" key="4">
    <source>
        <dbReference type="Google" id="ProtNLM"/>
    </source>
</evidence>
<dbReference type="EMBL" id="QUQO01000002">
    <property type="protein sequence ID" value="RFB01481.1"/>
    <property type="molecule type" value="Genomic_DNA"/>
</dbReference>
<feature type="signal peptide" evidence="1">
    <location>
        <begin position="1"/>
        <end position="25"/>
    </location>
</feature>
<gene>
    <name evidence="2" type="ORF">DX908_14430</name>
</gene>
<keyword evidence="3" id="KW-1185">Reference proteome</keyword>
<accession>A0A371R7P2</accession>
<protein>
    <recommendedName>
        <fullName evidence="4">TIGR03016 family PEP-CTERM system-associated outer membrane protein</fullName>
    </recommendedName>
</protein>
<evidence type="ECO:0000313" key="2">
    <source>
        <dbReference type="EMBL" id="RFB01481.1"/>
    </source>
</evidence>
<dbReference type="InParanoid" id="A0A371R7P2"/>
<comment type="caution">
    <text evidence="2">The sequence shown here is derived from an EMBL/GenBank/DDBJ whole genome shotgun (WGS) entry which is preliminary data.</text>
</comment>
<dbReference type="AlphaFoldDB" id="A0A371R7P2"/>
<evidence type="ECO:0000256" key="1">
    <source>
        <dbReference type="SAM" id="SignalP"/>
    </source>
</evidence>
<dbReference type="RefSeq" id="WP_116393197.1">
    <property type="nucleotide sequence ID" value="NZ_QUQO01000002.1"/>
</dbReference>
<evidence type="ECO:0000313" key="3">
    <source>
        <dbReference type="Proteomes" id="UP000264589"/>
    </source>
</evidence>
<reference evidence="2 3" key="1">
    <citation type="submission" date="2018-08" db="EMBL/GenBank/DDBJ databases">
        <title>Parvularcula sp. SM1705, isolated from surface water of the South Sea China.</title>
        <authorList>
            <person name="Sun L."/>
        </authorList>
    </citation>
    <scope>NUCLEOTIDE SEQUENCE [LARGE SCALE GENOMIC DNA]</scope>
    <source>
        <strain evidence="2 3">SM1705</strain>
    </source>
</reference>
<feature type="chain" id="PRO_5016928391" description="TIGR03016 family PEP-CTERM system-associated outer membrane protein" evidence="1">
    <location>
        <begin position="26"/>
        <end position="611"/>
    </location>
</feature>